<sequence>MVSHKKNSFDIARHVAALMVIFSHHFALSGLPEPSFLGFETYGGLAVLIFFSISGFLISKSAMRSDDFISFTAKRIRRIFPALIGCAIVINIFLGSIYFPDASFIHYLSRAVKTISLNGFNVFITSKDFTHTDLLNGSLWTLPLEVACYMIVGCVIIFSKKPQYFVAVLLIILFGAIYTLSFNVNIQVLSIPVNLFFTRALAFFIGSVMAMYYEKWNKISIKLFLISFLAFYMYGVKESPVNYIISAYALFSVLTIIICTSFHEKIISGRFDYSYGIYIYAFPMQQLIIHKTNFSFYEGMAITTVIVVIIAAISWHLIEKRFLARSKK</sequence>
<dbReference type="AlphaFoldDB" id="A0A2Y9TWD3"/>
<dbReference type="Proteomes" id="UP000244908">
    <property type="component" value="Chromosome"/>
</dbReference>
<dbReference type="EMBL" id="CP029185">
    <property type="protein sequence ID" value="AWH87995.1"/>
    <property type="molecule type" value="Genomic_DNA"/>
</dbReference>
<gene>
    <name evidence="3" type="ORF">HYN51_05130</name>
</gene>
<accession>A0A2Y9TWD3</accession>
<dbReference type="GO" id="GO:0016020">
    <property type="term" value="C:membrane"/>
    <property type="evidence" value="ECO:0007669"/>
    <property type="project" value="TreeGrafter"/>
</dbReference>
<dbReference type="Pfam" id="PF01757">
    <property type="entry name" value="Acyl_transf_3"/>
    <property type="match status" value="1"/>
</dbReference>
<dbReference type="GO" id="GO:0016747">
    <property type="term" value="F:acyltransferase activity, transferring groups other than amino-acyl groups"/>
    <property type="evidence" value="ECO:0007669"/>
    <property type="project" value="InterPro"/>
</dbReference>
<feature type="transmembrane region" description="Helical" evidence="1">
    <location>
        <begin position="191"/>
        <end position="212"/>
    </location>
</feature>
<keyword evidence="1" id="KW-0812">Transmembrane</keyword>
<feature type="transmembrane region" description="Helical" evidence="1">
    <location>
        <begin position="241"/>
        <end position="259"/>
    </location>
</feature>
<evidence type="ECO:0000313" key="3">
    <source>
        <dbReference type="EMBL" id="AWH87995.1"/>
    </source>
</evidence>
<name>A0A2Y9TWD3_9GAMM</name>
<dbReference type="PANTHER" id="PTHR23028">
    <property type="entry name" value="ACETYLTRANSFERASE"/>
    <property type="match status" value="1"/>
</dbReference>
<keyword evidence="1" id="KW-1133">Transmembrane helix</keyword>
<feature type="transmembrane region" description="Helical" evidence="1">
    <location>
        <begin position="295"/>
        <end position="318"/>
    </location>
</feature>
<proteinExistence type="predicted"/>
<dbReference type="GO" id="GO:0000271">
    <property type="term" value="P:polysaccharide biosynthetic process"/>
    <property type="evidence" value="ECO:0007669"/>
    <property type="project" value="TreeGrafter"/>
</dbReference>
<evidence type="ECO:0000313" key="4">
    <source>
        <dbReference type="Proteomes" id="UP000244908"/>
    </source>
</evidence>
<evidence type="ECO:0000256" key="1">
    <source>
        <dbReference type="SAM" id="Phobius"/>
    </source>
</evidence>
<reference evidence="3 4" key="1">
    <citation type="journal article" date="2019" name="Int. J. Syst. Evol. Microbiol.">
        <title>Limnobaculum parvum gen. nov., sp. nov., isolated from a freshwater lake.</title>
        <authorList>
            <person name="Baek C."/>
            <person name="Shin S.K."/>
            <person name="Yi H."/>
        </authorList>
    </citation>
    <scope>NUCLEOTIDE SEQUENCE [LARGE SCALE GENOMIC DNA]</scope>
    <source>
        <strain evidence="3 4">HYN0051</strain>
    </source>
</reference>
<dbReference type="InterPro" id="IPR050879">
    <property type="entry name" value="Acyltransferase_3"/>
</dbReference>
<dbReference type="RefSeq" id="WP_108900070.1">
    <property type="nucleotide sequence ID" value="NZ_CP029185.2"/>
</dbReference>
<feature type="transmembrane region" description="Helical" evidence="1">
    <location>
        <begin position="139"/>
        <end position="158"/>
    </location>
</feature>
<evidence type="ECO:0000259" key="2">
    <source>
        <dbReference type="Pfam" id="PF01757"/>
    </source>
</evidence>
<feature type="transmembrane region" description="Helical" evidence="1">
    <location>
        <begin position="79"/>
        <end position="99"/>
    </location>
</feature>
<feature type="transmembrane region" description="Helical" evidence="1">
    <location>
        <begin position="37"/>
        <end position="58"/>
    </location>
</feature>
<feature type="transmembrane region" description="Helical" evidence="1">
    <location>
        <begin position="219"/>
        <end position="235"/>
    </location>
</feature>
<dbReference type="InterPro" id="IPR002656">
    <property type="entry name" value="Acyl_transf_3_dom"/>
</dbReference>
<keyword evidence="4" id="KW-1185">Reference proteome</keyword>
<keyword evidence="1" id="KW-0472">Membrane</keyword>
<keyword evidence="3" id="KW-0012">Acyltransferase</keyword>
<feature type="transmembrane region" description="Helical" evidence="1">
    <location>
        <begin position="165"/>
        <end position="185"/>
    </location>
</feature>
<dbReference type="KEGG" id="lpv:HYN51_05130"/>
<organism evidence="3 4">
    <name type="scientific">Limnobaculum parvum</name>
    <dbReference type="NCBI Taxonomy" id="2172103"/>
    <lineage>
        <taxon>Bacteria</taxon>
        <taxon>Pseudomonadati</taxon>
        <taxon>Pseudomonadota</taxon>
        <taxon>Gammaproteobacteria</taxon>
        <taxon>Enterobacterales</taxon>
        <taxon>Budviciaceae</taxon>
        <taxon>Limnobaculum</taxon>
    </lineage>
</organism>
<dbReference type="OrthoDB" id="9767863at2"/>
<dbReference type="PANTHER" id="PTHR23028:SF53">
    <property type="entry name" value="ACYL_TRANSF_3 DOMAIN-CONTAINING PROTEIN"/>
    <property type="match status" value="1"/>
</dbReference>
<protein>
    <submittedName>
        <fullName evidence="3">Acyltransferase</fullName>
    </submittedName>
</protein>
<feature type="transmembrane region" description="Helical" evidence="1">
    <location>
        <begin position="271"/>
        <end position="289"/>
    </location>
</feature>
<feature type="domain" description="Acyltransferase 3" evidence="2">
    <location>
        <begin position="7"/>
        <end position="315"/>
    </location>
</feature>
<keyword evidence="3" id="KW-0808">Transferase</keyword>